<dbReference type="AlphaFoldDB" id="A0A1N6W3L9"/>
<organism evidence="1 2">
    <name type="scientific">Halanaerobium kushneri</name>
    <dbReference type="NCBI Taxonomy" id="56779"/>
    <lineage>
        <taxon>Bacteria</taxon>
        <taxon>Bacillati</taxon>
        <taxon>Bacillota</taxon>
        <taxon>Clostridia</taxon>
        <taxon>Halanaerobiales</taxon>
        <taxon>Halanaerobiaceae</taxon>
        <taxon>Halanaerobium</taxon>
    </lineage>
</organism>
<evidence type="ECO:0000313" key="1">
    <source>
        <dbReference type="EMBL" id="SIQ84628.1"/>
    </source>
</evidence>
<sequence length="129" mass="14757">MFSLTENQKKLILAFFIAVLLWGYANNQTANVFNYGEEQAASFLLDIEVRNLPENYQLESMSVERAVVRVDYVSYFSKINRSDIRAYVDLRNVDPGDNMKIVEIELPSSARLLGVDPGYILVKVSKKEE</sequence>
<dbReference type="Proteomes" id="UP000185669">
    <property type="component" value="Unassembled WGS sequence"/>
</dbReference>
<dbReference type="EMBL" id="FTNC01000009">
    <property type="protein sequence ID" value="SIQ84628.1"/>
    <property type="molecule type" value="Genomic_DNA"/>
</dbReference>
<keyword evidence="2" id="KW-1185">Reference proteome</keyword>
<evidence type="ECO:0000313" key="2">
    <source>
        <dbReference type="Proteomes" id="UP000185669"/>
    </source>
</evidence>
<accession>A0A1N6W3L9</accession>
<dbReference type="RefSeq" id="WP_076544763.1">
    <property type="nucleotide sequence ID" value="NZ_FTNC01000009.1"/>
</dbReference>
<proteinExistence type="predicted"/>
<dbReference type="OrthoDB" id="2111604at2"/>
<reference evidence="2" key="1">
    <citation type="submission" date="2017-01" db="EMBL/GenBank/DDBJ databases">
        <authorList>
            <person name="Varghese N."/>
            <person name="Submissions S."/>
        </authorList>
    </citation>
    <scope>NUCLEOTIDE SEQUENCE [LARGE SCALE GENOMIC DNA]</scope>
    <source>
        <strain evidence="2">ATCC 700103</strain>
    </source>
</reference>
<gene>
    <name evidence="1" type="ORF">SAMN05421834_10944</name>
</gene>
<dbReference type="Gene3D" id="2.170.120.30">
    <property type="match status" value="1"/>
</dbReference>
<dbReference type="STRING" id="56779.SAMN05421834_10944"/>
<name>A0A1N6W3L9_9FIRM</name>
<protein>
    <recommendedName>
        <fullName evidence="3">YbbR-like protein</fullName>
    </recommendedName>
</protein>
<evidence type="ECO:0008006" key="3">
    <source>
        <dbReference type="Google" id="ProtNLM"/>
    </source>
</evidence>